<comment type="subunit">
    <text evidence="10">Interacts with TamB to form the translocation and assembly module (TAM).</text>
</comment>
<feature type="domain" description="POTRA" evidence="12">
    <location>
        <begin position="204"/>
        <end position="274"/>
    </location>
</feature>
<evidence type="ECO:0000256" key="3">
    <source>
        <dbReference type="ARBA" id="ARBA00015419"/>
    </source>
</evidence>
<evidence type="ECO:0000313" key="15">
    <source>
        <dbReference type="Proteomes" id="UP000754644"/>
    </source>
</evidence>
<dbReference type="Pfam" id="PF07244">
    <property type="entry name" value="POTRA"/>
    <property type="match status" value="1"/>
</dbReference>
<evidence type="ECO:0000256" key="6">
    <source>
        <dbReference type="ARBA" id="ARBA00022729"/>
    </source>
</evidence>
<dbReference type="Proteomes" id="UP000754644">
    <property type="component" value="Unassembled WGS sequence"/>
</dbReference>
<evidence type="ECO:0000256" key="8">
    <source>
        <dbReference type="ARBA" id="ARBA00023237"/>
    </source>
</evidence>
<dbReference type="InterPro" id="IPR000184">
    <property type="entry name" value="Bac_surfAg_D15"/>
</dbReference>
<organism evidence="14 15">
    <name type="scientific">SAR86 cluster bacterium</name>
    <dbReference type="NCBI Taxonomy" id="2030880"/>
    <lineage>
        <taxon>Bacteria</taxon>
        <taxon>Pseudomonadati</taxon>
        <taxon>Pseudomonadota</taxon>
        <taxon>Gammaproteobacteria</taxon>
        <taxon>SAR86 cluster</taxon>
    </lineage>
</organism>
<dbReference type="InterPro" id="IPR039910">
    <property type="entry name" value="D15-like"/>
</dbReference>
<dbReference type="Gene3D" id="2.40.160.50">
    <property type="entry name" value="membrane protein fhac: a member of the omp85/tpsb transporter family"/>
    <property type="match status" value="1"/>
</dbReference>
<feature type="domain" description="TamA POTRA" evidence="13">
    <location>
        <begin position="38"/>
        <end position="117"/>
    </location>
</feature>
<comment type="subcellular location">
    <subcellularLocation>
        <location evidence="1">Cell outer membrane</location>
    </subcellularLocation>
</comment>
<comment type="caution">
    <text evidence="14">The sequence shown here is derived from an EMBL/GenBank/DDBJ whole genome shotgun (WGS) entry which is preliminary data.</text>
</comment>
<dbReference type="AlphaFoldDB" id="A0A972VU65"/>
<keyword evidence="5" id="KW-0812">Transmembrane</keyword>
<protein>
    <recommendedName>
        <fullName evidence="3">Translocation and assembly module subunit TamA</fullName>
    </recommendedName>
    <alternativeName>
        <fullName evidence="9">Autotransporter assembly factor TamA</fullName>
    </alternativeName>
</protein>
<evidence type="ECO:0000259" key="13">
    <source>
        <dbReference type="Pfam" id="PF17243"/>
    </source>
</evidence>
<proteinExistence type="inferred from homology"/>
<keyword evidence="4" id="KW-1134">Transmembrane beta strand</keyword>
<keyword evidence="7" id="KW-0472">Membrane</keyword>
<evidence type="ECO:0000259" key="11">
    <source>
        <dbReference type="Pfam" id="PF01103"/>
    </source>
</evidence>
<comment type="similarity">
    <text evidence="2">Belongs to the TamA family.</text>
</comment>
<keyword evidence="6" id="KW-0732">Signal</keyword>
<evidence type="ECO:0000256" key="10">
    <source>
        <dbReference type="ARBA" id="ARBA00093548"/>
    </source>
</evidence>
<dbReference type="Pfam" id="PF17243">
    <property type="entry name" value="POTRA_TamA_1"/>
    <property type="match status" value="1"/>
</dbReference>
<dbReference type="GO" id="GO:0097347">
    <property type="term" value="C:TAM protein secretion complex"/>
    <property type="evidence" value="ECO:0007669"/>
    <property type="project" value="TreeGrafter"/>
</dbReference>
<evidence type="ECO:0000256" key="9">
    <source>
        <dbReference type="ARBA" id="ARBA00033063"/>
    </source>
</evidence>
<dbReference type="InterPro" id="IPR035243">
    <property type="entry name" value="TamA_POTRA_Dom_1"/>
</dbReference>
<dbReference type="PANTHER" id="PTHR12815">
    <property type="entry name" value="SORTING AND ASSEMBLY MACHINERY SAMM50 PROTEIN FAMILY MEMBER"/>
    <property type="match status" value="1"/>
</dbReference>
<evidence type="ECO:0000256" key="5">
    <source>
        <dbReference type="ARBA" id="ARBA00022692"/>
    </source>
</evidence>
<gene>
    <name evidence="14" type="ORF">HQ497_03140</name>
</gene>
<evidence type="ECO:0000256" key="7">
    <source>
        <dbReference type="ARBA" id="ARBA00023136"/>
    </source>
</evidence>
<evidence type="ECO:0000259" key="12">
    <source>
        <dbReference type="Pfam" id="PF07244"/>
    </source>
</evidence>
<dbReference type="PANTHER" id="PTHR12815:SF47">
    <property type="entry name" value="TRANSLOCATION AND ASSEMBLY MODULE SUBUNIT TAMA"/>
    <property type="match status" value="1"/>
</dbReference>
<dbReference type="Gene3D" id="3.10.20.310">
    <property type="entry name" value="membrane protein fhac"/>
    <property type="match status" value="3"/>
</dbReference>
<keyword evidence="8" id="KW-0998">Cell outer membrane</keyword>
<accession>A0A972VU65</accession>
<dbReference type="Pfam" id="PF01103">
    <property type="entry name" value="Omp85"/>
    <property type="match status" value="1"/>
</dbReference>
<evidence type="ECO:0000313" key="14">
    <source>
        <dbReference type="EMBL" id="NQV64339.1"/>
    </source>
</evidence>
<dbReference type="InterPro" id="IPR010827">
    <property type="entry name" value="BamA/TamA_POTRA"/>
</dbReference>
<dbReference type="GO" id="GO:0009306">
    <property type="term" value="P:protein secretion"/>
    <property type="evidence" value="ECO:0007669"/>
    <property type="project" value="TreeGrafter"/>
</dbReference>
<sequence length="586" mass="64635">MSTKFVWSSIFSGIFAVKRQWLFVGLLVLMGGLPLQAEVQLSGLNAEMTAVVEAQLSLWTQPCELNRWAVRYQFSRVEPEVRDALVSFGYYSPVINSKLEWGVPQVDCWRATIELDPGPPVVIRESQFKVLPENNFFSALPLLGIAPGEQFDHQRYENFKASLEQIATEKGFFDAFLVTHEVAVDPVQLAADIHLEWHVGQRYSLGAVSYVGSDLEEDILNRYLPFKAGDPFDAKMLGEFYQALLSSDYFTDVSIDAAVDTAIDRQIPVVVNLTPIDPIETRLGVGYSTDIGARASISHINKRVNQKGHRIEGTLAVAERESEVGGFYRIPDADYAEGWSSFYAGLKKTNTDTSEVTTSKLGVRQLVLVRSNWIMTRFIEVVNDNFLIAATENATTNLVPGVSFNRTHTELSRRPRSGYRLGLGLSGTSRAIGSESDFVNMFANAKVIWPLWPTGRLITRGQVAAVVSNNFEALPPGNRYFTGGDNKVRGFDFQSLGPVDSAGAVIGGNRLLELSVEVDQKIAENWAIALFSDAGSASLNQFATTFSTSVGFGVRWYSPIGPVQVDLASPLDNNEVRLHISLGPEL</sequence>
<dbReference type="EMBL" id="JABMOJ010000112">
    <property type="protein sequence ID" value="NQV64339.1"/>
    <property type="molecule type" value="Genomic_DNA"/>
</dbReference>
<reference evidence="14" key="1">
    <citation type="submission" date="2020-05" db="EMBL/GenBank/DDBJ databases">
        <title>Sulfur intermediates as new biogeochemical hubs in an aquatic model microbial ecosystem.</title>
        <authorList>
            <person name="Vigneron A."/>
        </authorList>
    </citation>
    <scope>NUCLEOTIDE SEQUENCE</scope>
    <source>
        <strain evidence="14">Bin.250</strain>
    </source>
</reference>
<name>A0A972VU65_9GAMM</name>
<evidence type="ECO:0000256" key="2">
    <source>
        <dbReference type="ARBA" id="ARBA00010248"/>
    </source>
</evidence>
<evidence type="ECO:0000256" key="4">
    <source>
        <dbReference type="ARBA" id="ARBA00022452"/>
    </source>
</evidence>
<evidence type="ECO:0000256" key="1">
    <source>
        <dbReference type="ARBA" id="ARBA00004442"/>
    </source>
</evidence>
<feature type="domain" description="Bacterial surface antigen (D15)" evidence="11">
    <location>
        <begin position="389"/>
        <end position="575"/>
    </location>
</feature>
<dbReference type="GO" id="GO:0009279">
    <property type="term" value="C:cell outer membrane"/>
    <property type="evidence" value="ECO:0007669"/>
    <property type="project" value="UniProtKB-SubCell"/>
</dbReference>